<dbReference type="EMBL" id="CP000153">
    <property type="protein sequence ID" value="ABB44461.1"/>
    <property type="molecule type" value="Genomic_DNA"/>
</dbReference>
<dbReference type="OrthoDB" id="5333818at2"/>
<feature type="domain" description="Regulator of ribonuclease activity B" evidence="2">
    <location>
        <begin position="135"/>
        <end position="232"/>
    </location>
</feature>
<proteinExistence type="predicted"/>
<organism evidence="3 4">
    <name type="scientific">Sulfurimonas denitrificans (strain ATCC 33889 / DSM 1251)</name>
    <name type="common">Thiomicrospira denitrificans (strain ATCC 33889 / DSM 1251)</name>
    <dbReference type="NCBI Taxonomy" id="326298"/>
    <lineage>
        <taxon>Bacteria</taxon>
        <taxon>Pseudomonadati</taxon>
        <taxon>Campylobacterota</taxon>
        <taxon>Epsilonproteobacteria</taxon>
        <taxon>Campylobacterales</taxon>
        <taxon>Sulfurimonadaceae</taxon>
        <taxon>Sulfurimonas</taxon>
    </lineage>
</organism>
<dbReference type="Pfam" id="PF05117">
    <property type="entry name" value="DUF695"/>
    <property type="match status" value="1"/>
</dbReference>
<evidence type="ECO:0000313" key="3">
    <source>
        <dbReference type="EMBL" id="ABB44461.1"/>
    </source>
</evidence>
<reference evidence="3 4" key="1">
    <citation type="journal article" date="2008" name="Appl. Environ. Microbiol.">
        <title>Genome of the epsilonproteobacterial chemolithoautotroph Sulfurimonas denitrificans.</title>
        <authorList>
            <person name="Sievert S.M."/>
            <person name="Scott K.M."/>
            <person name="Klotz M.G."/>
            <person name="Chain P.S.G."/>
            <person name="Hauser L.J."/>
            <person name="Hemp J."/>
            <person name="Huegler M."/>
            <person name="Land M."/>
            <person name="Lapidus A."/>
            <person name="Larimer F.W."/>
            <person name="Lucas S."/>
            <person name="Malfatti S.A."/>
            <person name="Meyer F."/>
            <person name="Paulsen I.T."/>
            <person name="Ren Q."/>
            <person name="Simon J."/>
            <person name="Bailey K."/>
            <person name="Diaz E."/>
            <person name="Fitzpatrick K.A."/>
            <person name="Glover B."/>
            <person name="Gwatney N."/>
            <person name="Korajkic A."/>
            <person name="Long A."/>
            <person name="Mobberley J.M."/>
            <person name="Pantry S.N."/>
            <person name="Pazder G."/>
            <person name="Peterson S."/>
            <person name="Quintanilla J.D."/>
            <person name="Sprinkle R."/>
            <person name="Stephens J."/>
            <person name="Thomas P."/>
            <person name="Vaughn R."/>
            <person name="Weber M.J."/>
            <person name="Wooten L.L."/>
        </authorList>
    </citation>
    <scope>NUCLEOTIDE SEQUENCE [LARGE SCALE GENOMIC DNA]</scope>
    <source>
        <strain evidence="4">ATCC 33889 / DSM 1251</strain>
    </source>
</reference>
<name>Q30RC0_SULDN</name>
<dbReference type="InterPro" id="IPR016097">
    <property type="entry name" value="DUF695"/>
</dbReference>
<dbReference type="SUPFAM" id="SSF89946">
    <property type="entry name" value="Hypothetical protein VC0424"/>
    <property type="match status" value="1"/>
</dbReference>
<evidence type="ECO:0008006" key="5">
    <source>
        <dbReference type="Google" id="ProtNLM"/>
    </source>
</evidence>
<dbReference type="AlphaFoldDB" id="Q30RC0"/>
<dbReference type="InterPro" id="IPR036701">
    <property type="entry name" value="RraB-like_sf"/>
</dbReference>
<dbReference type="Gene3D" id="3.30.70.970">
    <property type="entry name" value="RraB-like"/>
    <property type="match status" value="1"/>
</dbReference>
<dbReference type="InterPro" id="IPR009671">
    <property type="entry name" value="RraB_dom"/>
</dbReference>
<keyword evidence="4" id="KW-1185">Reference proteome</keyword>
<dbReference type="Pfam" id="PF06877">
    <property type="entry name" value="RraB"/>
    <property type="match status" value="1"/>
</dbReference>
<evidence type="ECO:0000259" key="2">
    <source>
        <dbReference type="Pfam" id="PF06877"/>
    </source>
</evidence>
<feature type="domain" description="DUF695" evidence="1">
    <location>
        <begin position="55"/>
        <end position="125"/>
    </location>
</feature>
<dbReference type="eggNOG" id="COG3076">
    <property type="taxonomic scope" value="Bacteria"/>
</dbReference>
<evidence type="ECO:0000313" key="4">
    <source>
        <dbReference type="Proteomes" id="UP000002714"/>
    </source>
</evidence>
<protein>
    <recommendedName>
        <fullName evidence="5">DUF695 domain-containing protein</fullName>
    </recommendedName>
</protein>
<dbReference type="STRING" id="326298.Suden_1183"/>
<accession>Q30RC0</accession>
<dbReference type="HOGENOM" id="CLU_076591_1_0_7"/>
<sequence length="239" mass="28039">MREFFNRVEDGILVAIEADVEIESQKELYPWLCSIFVKFGNISENFDSFEVFFETKESLIVALEHENRAVYAGSRVKDDWNEFYFYAKDAKKLETIISKMLKESGYKYESSVVKDAKWDFYQHNLFPSELEFCHIESDKIIFLLQEEGDKLDVKRDVEHYASFDTATQKERFVANALLCGFEFKDDVSSEEFDHGVALVKEHTIQNDEVKNVVEELYELIKKEHGYYEGWSTTLANQDS</sequence>
<dbReference type="Proteomes" id="UP000002714">
    <property type="component" value="Chromosome"/>
</dbReference>
<dbReference type="RefSeq" id="WP_011372813.1">
    <property type="nucleotide sequence ID" value="NC_007575.1"/>
</dbReference>
<evidence type="ECO:0000259" key="1">
    <source>
        <dbReference type="Pfam" id="PF05117"/>
    </source>
</evidence>
<dbReference type="KEGG" id="tdn:Suden_1183"/>
<gene>
    <name evidence="3" type="ordered locus">Suden_1183</name>
</gene>